<proteinExistence type="inferred from homology"/>
<dbReference type="AlphaFoldDB" id="A0ABD2VYW8"/>
<comment type="caution">
    <text evidence="12">The sequence shown here is derived from an EMBL/GenBank/DDBJ whole genome shotgun (WGS) entry which is preliminary data.</text>
</comment>
<dbReference type="SUPFAM" id="SSF54211">
    <property type="entry name" value="Ribosomal protein S5 domain 2-like"/>
    <property type="match status" value="1"/>
</dbReference>
<gene>
    <name evidence="12" type="ORF">TKK_018703</name>
</gene>
<evidence type="ECO:0000313" key="13">
    <source>
        <dbReference type="Proteomes" id="UP001627154"/>
    </source>
</evidence>
<keyword evidence="4" id="KW-0963">Cytoplasm</keyword>
<keyword evidence="5" id="KW-0698">rRNA processing</keyword>
<keyword evidence="7" id="KW-0694">RNA-binding</keyword>
<evidence type="ECO:0000256" key="9">
    <source>
        <dbReference type="ARBA" id="ARBA00030617"/>
    </source>
</evidence>
<feature type="domain" description="Exoribonuclease phosphorolytic" evidence="10">
    <location>
        <begin position="32"/>
        <end position="163"/>
    </location>
</feature>
<evidence type="ECO:0000256" key="1">
    <source>
        <dbReference type="ARBA" id="ARBA00004496"/>
    </source>
</evidence>
<dbReference type="Pfam" id="PF03725">
    <property type="entry name" value="RNase_PH_C"/>
    <property type="match status" value="1"/>
</dbReference>
<dbReference type="GO" id="GO:0005737">
    <property type="term" value="C:cytoplasm"/>
    <property type="evidence" value="ECO:0007669"/>
    <property type="project" value="UniProtKB-SubCell"/>
</dbReference>
<accession>A0ABD2VYW8</accession>
<dbReference type="InterPro" id="IPR036345">
    <property type="entry name" value="ExoRNase_PH_dom2_sf"/>
</dbReference>
<dbReference type="Gene3D" id="3.30.230.70">
    <property type="entry name" value="GHMP Kinase, N-terminal domain"/>
    <property type="match status" value="1"/>
</dbReference>
<evidence type="ECO:0000256" key="2">
    <source>
        <dbReference type="ARBA" id="ARBA00004604"/>
    </source>
</evidence>
<evidence type="ECO:0000256" key="5">
    <source>
        <dbReference type="ARBA" id="ARBA00022552"/>
    </source>
</evidence>
<evidence type="ECO:0000256" key="6">
    <source>
        <dbReference type="ARBA" id="ARBA00022835"/>
    </source>
</evidence>
<keyword evidence="13" id="KW-1185">Reference proteome</keyword>
<feature type="domain" description="Exoribonuclease phosphorolytic" evidence="11">
    <location>
        <begin position="195"/>
        <end position="256"/>
    </location>
</feature>
<dbReference type="Proteomes" id="UP001627154">
    <property type="component" value="Unassembled WGS sequence"/>
</dbReference>
<dbReference type="GO" id="GO:0003723">
    <property type="term" value="F:RNA binding"/>
    <property type="evidence" value="ECO:0007669"/>
    <property type="project" value="UniProtKB-KW"/>
</dbReference>
<evidence type="ECO:0000259" key="10">
    <source>
        <dbReference type="Pfam" id="PF01138"/>
    </source>
</evidence>
<name>A0ABD2VYW8_9HYME</name>
<evidence type="ECO:0000256" key="7">
    <source>
        <dbReference type="ARBA" id="ARBA00022884"/>
    </source>
</evidence>
<keyword evidence="6" id="KW-0271">Exosome</keyword>
<organism evidence="12 13">
    <name type="scientific">Trichogramma kaykai</name>
    <dbReference type="NCBI Taxonomy" id="54128"/>
    <lineage>
        <taxon>Eukaryota</taxon>
        <taxon>Metazoa</taxon>
        <taxon>Ecdysozoa</taxon>
        <taxon>Arthropoda</taxon>
        <taxon>Hexapoda</taxon>
        <taxon>Insecta</taxon>
        <taxon>Pterygota</taxon>
        <taxon>Neoptera</taxon>
        <taxon>Endopterygota</taxon>
        <taxon>Hymenoptera</taxon>
        <taxon>Apocrita</taxon>
        <taxon>Proctotrupomorpha</taxon>
        <taxon>Chalcidoidea</taxon>
        <taxon>Trichogrammatidae</taxon>
        <taxon>Trichogramma</taxon>
    </lineage>
</organism>
<dbReference type="CDD" id="cd11369">
    <property type="entry name" value="RNase_PH_RRP43"/>
    <property type="match status" value="1"/>
</dbReference>
<dbReference type="GO" id="GO:0006364">
    <property type="term" value="P:rRNA processing"/>
    <property type="evidence" value="ECO:0007669"/>
    <property type="project" value="UniProtKB-KW"/>
</dbReference>
<dbReference type="GO" id="GO:0005730">
    <property type="term" value="C:nucleolus"/>
    <property type="evidence" value="ECO:0007669"/>
    <property type="project" value="UniProtKB-SubCell"/>
</dbReference>
<dbReference type="InterPro" id="IPR020568">
    <property type="entry name" value="Ribosomal_Su5_D2-typ_SF"/>
</dbReference>
<evidence type="ECO:0000256" key="4">
    <source>
        <dbReference type="ARBA" id="ARBA00022490"/>
    </source>
</evidence>
<comment type="similarity">
    <text evidence="3">Belongs to the RNase PH family.</text>
</comment>
<dbReference type="InterPro" id="IPR027408">
    <property type="entry name" value="PNPase/RNase_PH_dom_sf"/>
</dbReference>
<dbReference type="InterPro" id="IPR050590">
    <property type="entry name" value="Exosome_comp_Rrp42_subfam"/>
</dbReference>
<sequence>MEQNSKEILPARYLNDHIKADTREDGRDFLSFRPVSVNVGSIKNADSSAVCRIGNTGAVCGIKAELGPPHADAPDVGIILPIVELSGLCSQRFRPGLPKEEAMCIAKIVEDILISSKAIDLTDLCIHKGKLVWILNCQIMCTNADGAVVDCCIAALMAALKNLTVQKVEYTPESNEFKTDPVERVSIPLKQMSIRTSFALLKDDLLIADPTSFEEDMATSILSLAYNEKNEIVYLHKPGGDPISDTLLKKAMSKAKSHTEQVRTLISTAQSTVEKK</sequence>
<evidence type="ECO:0000256" key="8">
    <source>
        <dbReference type="ARBA" id="ARBA00023242"/>
    </source>
</evidence>
<dbReference type="FunFam" id="3.30.230.70:FF:000017">
    <property type="entry name" value="Exosome complex component Rrp42"/>
    <property type="match status" value="1"/>
</dbReference>
<dbReference type="PANTHER" id="PTHR11097:SF9">
    <property type="entry name" value="EXOSOME COMPLEX COMPONENT RRP43"/>
    <property type="match status" value="1"/>
</dbReference>
<comment type="subcellular location">
    <subcellularLocation>
        <location evidence="1">Cytoplasm</location>
    </subcellularLocation>
    <subcellularLocation>
        <location evidence="2">Nucleus</location>
        <location evidence="2">Nucleolus</location>
    </subcellularLocation>
</comment>
<dbReference type="InterPro" id="IPR001247">
    <property type="entry name" value="ExoRNase_PH_dom1"/>
</dbReference>
<evidence type="ECO:0000256" key="3">
    <source>
        <dbReference type="ARBA" id="ARBA00006678"/>
    </source>
</evidence>
<dbReference type="SUPFAM" id="SSF55666">
    <property type="entry name" value="Ribonuclease PH domain 2-like"/>
    <property type="match status" value="1"/>
</dbReference>
<dbReference type="InterPro" id="IPR015847">
    <property type="entry name" value="ExoRNase_PH_dom2"/>
</dbReference>
<dbReference type="InterPro" id="IPR033196">
    <property type="entry name" value="Rrp43"/>
</dbReference>
<dbReference type="PANTHER" id="PTHR11097">
    <property type="entry name" value="EXOSOME COMPLEX EXONUCLEASE RIBOSOMAL RNA PROCESSING PROTEIN"/>
    <property type="match status" value="1"/>
</dbReference>
<keyword evidence="8" id="KW-0539">Nucleus</keyword>
<evidence type="ECO:0000259" key="11">
    <source>
        <dbReference type="Pfam" id="PF03725"/>
    </source>
</evidence>
<dbReference type="Pfam" id="PF01138">
    <property type="entry name" value="RNase_PH"/>
    <property type="match status" value="1"/>
</dbReference>
<dbReference type="EMBL" id="JBJJXI010000153">
    <property type="protein sequence ID" value="KAL3385636.1"/>
    <property type="molecule type" value="Genomic_DNA"/>
</dbReference>
<evidence type="ECO:0000313" key="12">
    <source>
        <dbReference type="EMBL" id="KAL3385636.1"/>
    </source>
</evidence>
<reference evidence="12 13" key="1">
    <citation type="journal article" date="2024" name="bioRxiv">
        <title>A reference genome for Trichogramma kaykai: A tiny desert-dwelling parasitoid wasp with competing sex-ratio distorters.</title>
        <authorList>
            <person name="Culotta J."/>
            <person name="Lindsey A.R."/>
        </authorList>
    </citation>
    <scope>NUCLEOTIDE SEQUENCE [LARGE SCALE GENOMIC DNA]</scope>
    <source>
        <strain evidence="12 13">KSX58</strain>
    </source>
</reference>
<dbReference type="GO" id="GO:0000178">
    <property type="term" value="C:exosome (RNase complex)"/>
    <property type="evidence" value="ECO:0007669"/>
    <property type="project" value="UniProtKB-KW"/>
</dbReference>
<protein>
    <recommendedName>
        <fullName evidence="9">Ribosomal RNA-processing protein 43</fullName>
    </recommendedName>
</protein>